<feature type="transmembrane region" description="Helical" evidence="2">
    <location>
        <begin position="184"/>
        <end position="202"/>
    </location>
</feature>
<dbReference type="AlphaFoldDB" id="A0ABD0KXV7"/>
<keyword evidence="4" id="KW-1185">Reference proteome</keyword>
<keyword evidence="2" id="KW-0472">Membrane</keyword>
<keyword evidence="2" id="KW-0812">Transmembrane</keyword>
<sequence>MPANSRLLFALKSGGNIVHLLGGEISPAGKPMSDDDRELSGGCTRACSRHRSQDGRVLPSSQSGRREIAAERQRHLYGNAASADKGEHTHTGQPKCGSKMEAIAVPSPSPFAWPRRRYIVKLPHGPSHLALVSPATRVSEDARDYIRSAVTHELGPERGLLRLAVTPASPPPCFSLTAPIADKWWPASLILGAITTTGLVVFGSQRP</sequence>
<keyword evidence="2" id="KW-1133">Transmembrane helix</keyword>
<comment type="caution">
    <text evidence="3">The sequence shown here is derived from an EMBL/GenBank/DDBJ whole genome shotgun (WGS) entry which is preliminary data.</text>
</comment>
<accession>A0ABD0KXV7</accession>
<organism evidence="3 4">
    <name type="scientific">Batillaria attramentaria</name>
    <dbReference type="NCBI Taxonomy" id="370345"/>
    <lineage>
        <taxon>Eukaryota</taxon>
        <taxon>Metazoa</taxon>
        <taxon>Spiralia</taxon>
        <taxon>Lophotrochozoa</taxon>
        <taxon>Mollusca</taxon>
        <taxon>Gastropoda</taxon>
        <taxon>Caenogastropoda</taxon>
        <taxon>Sorbeoconcha</taxon>
        <taxon>Cerithioidea</taxon>
        <taxon>Batillariidae</taxon>
        <taxon>Batillaria</taxon>
    </lineage>
</organism>
<protein>
    <submittedName>
        <fullName evidence="3">Uncharacterized protein</fullName>
    </submittedName>
</protein>
<evidence type="ECO:0000313" key="3">
    <source>
        <dbReference type="EMBL" id="KAK7491910.1"/>
    </source>
</evidence>
<dbReference type="EMBL" id="JACVVK020000109">
    <property type="protein sequence ID" value="KAK7491910.1"/>
    <property type="molecule type" value="Genomic_DNA"/>
</dbReference>
<reference evidence="3 4" key="1">
    <citation type="journal article" date="2023" name="Sci. Data">
        <title>Genome assembly of the Korean intertidal mud-creeper Batillaria attramentaria.</title>
        <authorList>
            <person name="Patra A.K."/>
            <person name="Ho P.T."/>
            <person name="Jun S."/>
            <person name="Lee S.J."/>
            <person name="Kim Y."/>
            <person name="Won Y.J."/>
        </authorList>
    </citation>
    <scope>NUCLEOTIDE SEQUENCE [LARGE SCALE GENOMIC DNA]</scope>
    <source>
        <strain evidence="3">Wonlab-2016</strain>
    </source>
</reference>
<name>A0ABD0KXV7_9CAEN</name>
<evidence type="ECO:0000313" key="4">
    <source>
        <dbReference type="Proteomes" id="UP001519460"/>
    </source>
</evidence>
<evidence type="ECO:0000256" key="2">
    <source>
        <dbReference type="SAM" id="Phobius"/>
    </source>
</evidence>
<feature type="region of interest" description="Disordered" evidence="1">
    <location>
        <begin position="28"/>
        <end position="67"/>
    </location>
</feature>
<evidence type="ECO:0000256" key="1">
    <source>
        <dbReference type="SAM" id="MobiDB-lite"/>
    </source>
</evidence>
<dbReference type="Proteomes" id="UP001519460">
    <property type="component" value="Unassembled WGS sequence"/>
</dbReference>
<proteinExistence type="predicted"/>
<gene>
    <name evidence="3" type="ORF">BaRGS_00016929</name>
</gene>